<dbReference type="Proteomes" id="UP000050320">
    <property type="component" value="Unassembled WGS sequence"/>
</dbReference>
<dbReference type="Pfam" id="PF19291">
    <property type="entry name" value="TREH_N"/>
    <property type="match status" value="1"/>
</dbReference>
<keyword evidence="5" id="KW-1185">Reference proteome</keyword>
<feature type="domain" description="Trehalase-like N-terminal" evidence="3">
    <location>
        <begin position="14"/>
        <end position="165"/>
    </location>
</feature>
<dbReference type="InterPro" id="IPR045582">
    <property type="entry name" value="Trehalase-like_N"/>
</dbReference>
<evidence type="ECO:0000313" key="5">
    <source>
        <dbReference type="Proteomes" id="UP000050320"/>
    </source>
</evidence>
<dbReference type="SUPFAM" id="SSF48208">
    <property type="entry name" value="Six-hairpin glycosidases"/>
    <property type="match status" value="1"/>
</dbReference>
<evidence type="ECO:0000259" key="3">
    <source>
        <dbReference type="Pfam" id="PF19291"/>
    </source>
</evidence>
<dbReference type="InterPro" id="IPR008928">
    <property type="entry name" value="6-hairpin_glycosidase_sf"/>
</dbReference>
<dbReference type="Gene3D" id="1.50.10.10">
    <property type="match status" value="1"/>
</dbReference>
<dbReference type="PANTHER" id="PTHR31616">
    <property type="entry name" value="TREHALASE"/>
    <property type="match status" value="1"/>
</dbReference>
<gene>
    <name evidence="4" type="ORF">AOG54_07765</name>
</gene>
<proteinExistence type="inferred from homology"/>
<dbReference type="InterPro" id="IPR011613">
    <property type="entry name" value="GH15-like"/>
</dbReference>
<name>A0A0N8VLD6_9ARCH</name>
<accession>A0A0N8VLD6</accession>
<dbReference type="AlphaFoldDB" id="A0A0N8VLD6"/>
<organism evidence="4 5">
    <name type="scientific">Acidiplasma aeolicum</name>
    <dbReference type="NCBI Taxonomy" id="507754"/>
    <lineage>
        <taxon>Archaea</taxon>
        <taxon>Methanobacteriati</taxon>
        <taxon>Thermoplasmatota</taxon>
        <taxon>Thermoplasmata</taxon>
        <taxon>Thermoplasmatales</taxon>
        <taxon>Ferroplasmaceae</taxon>
        <taxon>Acidiplasma</taxon>
    </lineage>
</organism>
<evidence type="ECO:0000256" key="1">
    <source>
        <dbReference type="ARBA" id="ARBA00006188"/>
    </source>
</evidence>
<protein>
    <submittedName>
        <fullName evidence="4">Glucoamylase</fullName>
    </submittedName>
</protein>
<feature type="domain" description="GH15-like" evidence="2">
    <location>
        <begin position="235"/>
        <end position="597"/>
    </location>
</feature>
<dbReference type="EMBL" id="LKBG01000036">
    <property type="protein sequence ID" value="KQB36228.1"/>
    <property type="molecule type" value="Genomic_DNA"/>
</dbReference>
<dbReference type="PANTHER" id="PTHR31616:SF0">
    <property type="entry name" value="GLUCAN 1,4-ALPHA-GLUCOSIDASE"/>
    <property type="match status" value="1"/>
</dbReference>
<comment type="caution">
    <text evidence="4">The sequence shown here is derived from an EMBL/GenBank/DDBJ whole genome shotgun (WGS) entry which is preliminary data.</text>
</comment>
<dbReference type="GO" id="GO:0005975">
    <property type="term" value="P:carbohydrate metabolic process"/>
    <property type="evidence" value="ECO:0007669"/>
    <property type="project" value="InterPro"/>
</dbReference>
<evidence type="ECO:0000259" key="2">
    <source>
        <dbReference type="Pfam" id="PF00723"/>
    </source>
</evidence>
<reference evidence="4 5" key="1">
    <citation type="submission" date="2015-09" db="EMBL/GenBank/DDBJ databases">
        <title>Heavy metals and arsenic resistance mechanisms in polyextremophilic archaea of the family Ferroplasmaceae.</title>
        <authorList>
            <person name="Bulaev A.G."/>
            <person name="Kanygina A.V."/>
        </authorList>
    </citation>
    <scope>NUCLEOTIDE SEQUENCE [LARGE SCALE GENOMIC DNA]</scope>
    <source>
        <strain evidence="4 5">VT</strain>
    </source>
</reference>
<dbReference type="InterPro" id="IPR012341">
    <property type="entry name" value="6hp_glycosidase-like_sf"/>
</dbReference>
<dbReference type="GO" id="GO:0004553">
    <property type="term" value="F:hydrolase activity, hydrolyzing O-glycosyl compounds"/>
    <property type="evidence" value="ECO:0007669"/>
    <property type="project" value="UniProtKB-ARBA"/>
</dbReference>
<dbReference type="RefSeq" id="WP_055032309.1">
    <property type="nucleotide sequence ID" value="NZ_LKBG01000036.1"/>
</dbReference>
<dbReference type="OrthoDB" id="36362at2157"/>
<sequence length="606" mass="70263">MEIYGRLKKIEDVYSENYIKIENHGVIFNNKTAALVGMDGTIDWACLPNFDSEPLFDSILDADRGGYFSIRPNRSGLMVNQYYEELTNILVTEFYDENGIIVRITDFLPASEYATINMPEIHRFIEPFEDNIKITIKIKPSFNYGKIKPSVEHNKNGYIFRSLNKTVGVSSNFNFRQDGDTIYGTFQMKRTGYNWIVVSTGITHINNILEYKSIERLNETRKYWKAWSNKLNYEGIYGKYVLRSALTLKGLFYDPTGMMVAAPTTSLPESIGGDRNWDYRFTWIRDTAYVIEALSLIGLNGEATKFIYDIMYKINKQKAIKTIYEINDESILKEKVLDYSGYRNSRPVRIGNKASGQFQLDQYGSIINAIYHFSLADGVITTQLWDFVLGILEKLEVIWKYPDSSIWEFRTEPKHYVYSKLISWSAFHRAILMGKKLGYSAPYETWRKVEKEIKEDILKNGYNNEMECFVQSYDSKNIDASLLRLPLMDFLNIKDKRVINTIRCIESNLMTPNYLFLRYNKDDGLKSMDNPFLLLSFWYVEDLILMGRTEHAKKVLETLLSKSNHLYLFSEEINPKTGSLLGNFPQAITHLGVIRAIARLNSALKD</sequence>
<evidence type="ECO:0000313" key="4">
    <source>
        <dbReference type="EMBL" id="KQB36228.1"/>
    </source>
</evidence>
<dbReference type="Pfam" id="PF00723">
    <property type="entry name" value="Glyco_hydro_15"/>
    <property type="match status" value="1"/>
</dbReference>
<comment type="similarity">
    <text evidence="1">Belongs to the glycosyl hydrolase 15 family.</text>
</comment>